<dbReference type="Proteomes" id="UP000052978">
    <property type="component" value="Unassembled WGS sequence"/>
</dbReference>
<organism evidence="1 2">
    <name type="scientific">Myotis brandtii</name>
    <name type="common">Brandt's bat</name>
    <dbReference type="NCBI Taxonomy" id="109478"/>
    <lineage>
        <taxon>Eukaryota</taxon>
        <taxon>Metazoa</taxon>
        <taxon>Chordata</taxon>
        <taxon>Craniata</taxon>
        <taxon>Vertebrata</taxon>
        <taxon>Euteleostomi</taxon>
        <taxon>Mammalia</taxon>
        <taxon>Eutheria</taxon>
        <taxon>Laurasiatheria</taxon>
        <taxon>Chiroptera</taxon>
        <taxon>Yangochiroptera</taxon>
        <taxon>Vespertilionidae</taxon>
        <taxon>Myotis</taxon>
    </lineage>
</organism>
<dbReference type="EMBL" id="KE163302">
    <property type="protein sequence ID" value="EPQ11476.1"/>
    <property type="molecule type" value="Genomic_DNA"/>
</dbReference>
<gene>
    <name evidence="1" type="ORF">D623_10031702</name>
</gene>
<keyword evidence="2" id="KW-1185">Reference proteome</keyword>
<sequence>MVKKRTADIGAGGDNTMMCQWLGYGEGLGQALLMLHFHQKPRDEKLCALSAGGESDLEDVALAPLRDTERFGIVRRLLATADINLERRQSAVRAVTCKVPNLSPLVLYPSINSLGCLPVPLLMSPGTCSHLLSLSTTWCARCEACPAREQQWLERNVLRGTGFSPHYPLLLPALKILMNANEASNPFITSGK</sequence>
<accession>S7N385</accession>
<dbReference type="AlphaFoldDB" id="S7N385"/>
<evidence type="ECO:0000313" key="2">
    <source>
        <dbReference type="Proteomes" id="UP000052978"/>
    </source>
</evidence>
<proteinExistence type="predicted"/>
<evidence type="ECO:0000313" key="1">
    <source>
        <dbReference type="EMBL" id="EPQ11476.1"/>
    </source>
</evidence>
<protein>
    <submittedName>
        <fullName evidence="1">Non-syndromic hearing impairment protein 5 like protein</fullName>
    </submittedName>
</protein>
<reference evidence="1 2" key="1">
    <citation type="journal article" date="2013" name="Nat. Commun.">
        <title>Genome analysis reveals insights into physiology and longevity of the Brandt's bat Myotis brandtii.</title>
        <authorList>
            <person name="Seim I."/>
            <person name="Fang X."/>
            <person name="Xiong Z."/>
            <person name="Lobanov A.V."/>
            <person name="Huang Z."/>
            <person name="Ma S."/>
            <person name="Feng Y."/>
            <person name="Turanov A.A."/>
            <person name="Zhu Y."/>
            <person name="Lenz T.L."/>
            <person name="Gerashchenko M.V."/>
            <person name="Fan D."/>
            <person name="Hee Yim S."/>
            <person name="Yao X."/>
            <person name="Jordan D."/>
            <person name="Xiong Y."/>
            <person name="Ma Y."/>
            <person name="Lyapunov A.N."/>
            <person name="Chen G."/>
            <person name="Kulakova O.I."/>
            <person name="Sun Y."/>
            <person name="Lee S.G."/>
            <person name="Bronson R.T."/>
            <person name="Moskalev A.A."/>
            <person name="Sunyaev S.R."/>
            <person name="Zhang G."/>
            <person name="Krogh A."/>
            <person name="Wang J."/>
            <person name="Gladyshev V.N."/>
        </authorList>
    </citation>
    <scope>NUCLEOTIDE SEQUENCE [LARGE SCALE GENOMIC DNA]</scope>
</reference>
<name>S7N385_MYOBR</name>